<keyword evidence="1" id="KW-0547">Nucleotide-binding</keyword>
<dbReference type="Pfam" id="PF19263">
    <property type="entry name" value="DUF5906"/>
    <property type="match status" value="1"/>
</dbReference>
<dbReference type="InterPro" id="IPR014818">
    <property type="entry name" value="Phage/plasmid_primase_P4_C"/>
</dbReference>
<dbReference type="GO" id="GO:0005524">
    <property type="term" value="F:ATP binding"/>
    <property type="evidence" value="ECO:0007669"/>
    <property type="project" value="UniProtKB-KW"/>
</dbReference>
<evidence type="ECO:0000313" key="7">
    <source>
        <dbReference type="Proteomes" id="UP000579945"/>
    </source>
</evidence>
<keyword evidence="7" id="KW-1185">Reference proteome</keyword>
<proteinExistence type="predicted"/>
<evidence type="ECO:0000256" key="2">
    <source>
        <dbReference type="ARBA" id="ARBA00022801"/>
    </source>
</evidence>
<dbReference type="SMART" id="SM00885">
    <property type="entry name" value="D5_N"/>
    <property type="match status" value="1"/>
</dbReference>
<feature type="region of interest" description="Disordered" evidence="4">
    <location>
        <begin position="435"/>
        <end position="456"/>
    </location>
</feature>
<comment type="caution">
    <text evidence="6">The sequence shown here is derived from an EMBL/GenBank/DDBJ whole genome shotgun (WGS) entry which is preliminary data.</text>
</comment>
<feature type="compositionally biased region" description="Polar residues" evidence="4">
    <location>
        <begin position="445"/>
        <end position="456"/>
    </location>
</feature>
<dbReference type="InterPro" id="IPR006500">
    <property type="entry name" value="Helicase_put_C_phage/plasmid"/>
</dbReference>
<dbReference type="InterPro" id="IPR014015">
    <property type="entry name" value="Helicase_SF3_DNA-vir"/>
</dbReference>
<accession>A0A7W5YD79</accession>
<dbReference type="InterPro" id="IPR015330">
    <property type="entry name" value="DNA_primase/pol_bifunc_N"/>
</dbReference>
<reference evidence="6 7" key="1">
    <citation type="submission" date="2020-08" db="EMBL/GenBank/DDBJ databases">
        <title>Sequencing the genomes of 1000 actinobacteria strains.</title>
        <authorList>
            <person name="Klenk H.-P."/>
        </authorList>
    </citation>
    <scope>NUCLEOTIDE SEQUENCE [LARGE SCALE GENOMIC DNA]</scope>
    <source>
        <strain evidence="6 7">DSM 44320</strain>
    </source>
</reference>
<dbReference type="PROSITE" id="PS51206">
    <property type="entry name" value="SF3_HELICASE_1"/>
    <property type="match status" value="1"/>
</dbReference>
<name>A0A7W5YD79_9ACTN</name>
<dbReference type="PANTHER" id="PTHR35372:SF2">
    <property type="entry name" value="SF3 HELICASE DOMAIN-CONTAINING PROTEIN"/>
    <property type="match status" value="1"/>
</dbReference>
<evidence type="ECO:0000313" key="6">
    <source>
        <dbReference type="EMBL" id="MBB3733953.1"/>
    </source>
</evidence>
<evidence type="ECO:0000259" key="5">
    <source>
        <dbReference type="PROSITE" id="PS51206"/>
    </source>
</evidence>
<dbReference type="GO" id="GO:0016787">
    <property type="term" value="F:hydrolase activity"/>
    <property type="evidence" value="ECO:0007669"/>
    <property type="project" value="UniProtKB-KW"/>
</dbReference>
<gene>
    <name evidence="6" type="ORF">FHR33_009906</name>
</gene>
<dbReference type="EMBL" id="JACIBV010000003">
    <property type="protein sequence ID" value="MBB3733953.1"/>
    <property type="molecule type" value="Genomic_DNA"/>
</dbReference>
<protein>
    <submittedName>
        <fullName evidence="6">P4 family phage/plasmid primase-like protein</fullName>
    </submittedName>
</protein>
<keyword evidence="3" id="KW-0067">ATP-binding</keyword>
<dbReference type="SUPFAM" id="SSF52540">
    <property type="entry name" value="P-loop containing nucleoside triphosphate hydrolases"/>
    <property type="match status" value="1"/>
</dbReference>
<evidence type="ECO:0000256" key="4">
    <source>
        <dbReference type="SAM" id="MobiDB-lite"/>
    </source>
</evidence>
<organism evidence="6 7">
    <name type="scientific">Nonomuraea dietziae</name>
    <dbReference type="NCBI Taxonomy" id="65515"/>
    <lineage>
        <taxon>Bacteria</taxon>
        <taxon>Bacillati</taxon>
        <taxon>Actinomycetota</taxon>
        <taxon>Actinomycetes</taxon>
        <taxon>Streptosporangiales</taxon>
        <taxon>Streptosporangiaceae</taxon>
        <taxon>Nonomuraea</taxon>
    </lineage>
</organism>
<dbReference type="NCBIfam" id="TIGR01613">
    <property type="entry name" value="primase_Cterm"/>
    <property type="match status" value="1"/>
</dbReference>
<keyword evidence="2" id="KW-0378">Hydrolase</keyword>
<dbReference type="CDD" id="cd04859">
    <property type="entry name" value="Prim_Pol"/>
    <property type="match status" value="1"/>
</dbReference>
<dbReference type="Pfam" id="PF09250">
    <property type="entry name" value="Prim-Pol"/>
    <property type="match status" value="1"/>
</dbReference>
<dbReference type="SUPFAM" id="SSF56747">
    <property type="entry name" value="Prim-pol domain"/>
    <property type="match status" value="1"/>
</dbReference>
<dbReference type="Gene3D" id="3.40.50.300">
    <property type="entry name" value="P-loop containing nucleotide triphosphate hydrolases"/>
    <property type="match status" value="1"/>
</dbReference>
<dbReference type="InterPro" id="IPR045455">
    <property type="entry name" value="NrS-1_pol-like_helicase"/>
</dbReference>
<dbReference type="InterPro" id="IPR051620">
    <property type="entry name" value="ORF904-like_C"/>
</dbReference>
<feature type="domain" description="SF3 helicase" evidence="5">
    <location>
        <begin position="476"/>
        <end position="635"/>
    </location>
</feature>
<dbReference type="Pfam" id="PF08706">
    <property type="entry name" value="D5_N"/>
    <property type="match status" value="1"/>
</dbReference>
<evidence type="ECO:0000256" key="1">
    <source>
        <dbReference type="ARBA" id="ARBA00022741"/>
    </source>
</evidence>
<evidence type="ECO:0000256" key="3">
    <source>
        <dbReference type="ARBA" id="ARBA00022840"/>
    </source>
</evidence>
<dbReference type="InterPro" id="IPR027417">
    <property type="entry name" value="P-loop_NTPase"/>
</dbReference>
<sequence>MIDIDAHPTPVPERKRLLPGITIDPRVNLSGLTNGFHTIALLAALRGEPSPADDESTLRVRTPSGGMHAWYRAAPGETYLCSTGSGPGRGLAWQVDVRATGGYIIAPGTRTKDGAYTAVGDCRDPAPLPSWLRLELTRTGHLASPDPAPRTPAVPPRARLAVLEAGGGLGTVGDRALRRLVADVEACHLVPEGAGFSAKLNRAAYTAGGLIGTGYLTHDTAHAILTRAAQHARPGQERRFERIIDSGPGRRAASTVPSSGTAMIPSESRNEFDPVVAAQQILDLSDVAGSEMLSPRRPEQPAIVGSEGLLPDSLTDRGNAKLFVQLYGRDFRYVPGMGWFRWAHHRWVLDESDAVVWAAGEMAEQLATFDPRGRYSAAELRRHRRRALSTTGMHALLAQAKAAPGMVLAPSLLDADPYALCTPAGVVDLRSGAISPPDPLKQAHSRSTTVSPQQSATPRWERFLQDTFGNDDEGRQTIDFLHVLLGYSITGDVGAQVMPFLYGQGKNGKSVLVEVMLQLLGDYADAAPPGFLMAKTFDSHPTELAELHGRRVIVCSELKPGDRFDEARVKLLTGGDKIKARRMRQDFFSFNPTHHLWLLGNHRPEVTTGGFAFWRRLRLIPFERVVAEDRKIDNLARILVQEEGPGILALLIEGAGRYLRGGKDLSGPPRVQLATDAYEATEDVVGRFITEACKLDPTLRAEQASLYSAYTRWCGHEGATPVSARAFAARLRDTLGMASPREMLLSNSRKFYPGLGLISDLDSEELQR</sequence>
<dbReference type="PANTHER" id="PTHR35372">
    <property type="entry name" value="ATP BINDING PROTEIN-RELATED"/>
    <property type="match status" value="1"/>
</dbReference>
<dbReference type="AlphaFoldDB" id="A0A7W5YD79"/>
<dbReference type="Proteomes" id="UP000579945">
    <property type="component" value="Unassembled WGS sequence"/>
</dbReference>